<dbReference type="Gene3D" id="1.10.600.10">
    <property type="entry name" value="Farnesyl Diphosphate Synthase"/>
    <property type="match status" value="1"/>
</dbReference>
<evidence type="ECO:0000313" key="8">
    <source>
        <dbReference type="EMBL" id="GCD32642.1"/>
    </source>
</evidence>
<dbReference type="SFLD" id="SFLDS00005">
    <property type="entry name" value="Isoprenoid_Synthase_Type_I"/>
    <property type="match status" value="1"/>
</dbReference>
<feature type="region of interest" description="Disordered" evidence="7">
    <location>
        <begin position="129"/>
        <end position="148"/>
    </location>
</feature>
<sequence length="426" mass="44648">MRRIRTADDQGTDQARAVDADVAGAVERVLDEVLGARLAEAAAADALFGRDIAERVARFTLGGGKRLRGRFVWWGLRVCGGGGETAGAALRLAAALELVQTCALVHDDVMDGAELRRGRPALHAEVRGQYAQQSGQERPVRSAETFGRSVETAGRFTETSGRSAETSGRSAESFGRSAAILAGDLALAWADDTVMDTSFPASARSAVHALWRTMRTEMVAGQYLDLHGQVTACRSPARAVRTARLKSARYSVERPLLMALAGADDRTAGALRSAGRCAGLAFQLHDDLLGVFGDPEKTGKPSGDDIREGKPTYLTTVARARAEAAGDDGALGVLDAALGDPDLSAAAVDRVRDVFVSTGARAALEDKIETLADRSTAYLAGLRTADPAALRHLHALLRATAGARPHAPPGGSPVTVPVVAARAGER</sequence>
<dbReference type="EMBL" id="BHZC01000001">
    <property type="protein sequence ID" value="GCD32642.1"/>
    <property type="molecule type" value="Genomic_DNA"/>
</dbReference>
<dbReference type="InterPro" id="IPR008949">
    <property type="entry name" value="Isoprenoid_synthase_dom_sf"/>
</dbReference>
<dbReference type="Pfam" id="PF00348">
    <property type="entry name" value="polyprenyl_synt"/>
    <property type="match status" value="2"/>
</dbReference>
<accession>A0A7U9KPX0</accession>
<dbReference type="InterPro" id="IPR033749">
    <property type="entry name" value="Polyprenyl_synt_CS"/>
</dbReference>
<dbReference type="SUPFAM" id="SSF48576">
    <property type="entry name" value="Terpenoid synthases"/>
    <property type="match status" value="1"/>
</dbReference>
<organism evidence="8 9">
    <name type="scientific">Streptomyces chrestomyceticus JCM 4735</name>
    <dbReference type="NCBI Taxonomy" id="1306181"/>
    <lineage>
        <taxon>Bacteria</taxon>
        <taxon>Bacillati</taxon>
        <taxon>Actinomycetota</taxon>
        <taxon>Actinomycetes</taxon>
        <taxon>Kitasatosporales</taxon>
        <taxon>Streptomycetaceae</taxon>
        <taxon>Streptomyces</taxon>
    </lineage>
</organism>
<keyword evidence="5" id="KW-0460">Magnesium</keyword>
<evidence type="ECO:0000256" key="7">
    <source>
        <dbReference type="SAM" id="MobiDB-lite"/>
    </source>
</evidence>
<keyword evidence="4" id="KW-0479">Metal-binding</keyword>
<dbReference type="PANTHER" id="PTHR12001:SF85">
    <property type="entry name" value="SHORT CHAIN ISOPRENYL DIPHOSPHATE SYNTHASE"/>
    <property type="match status" value="1"/>
</dbReference>
<protein>
    <submittedName>
        <fullName evidence="8">Geranylgeranyl pyrophosphate synthase</fullName>
    </submittedName>
</protein>
<dbReference type="GeneID" id="95619442"/>
<gene>
    <name evidence="8" type="ORF">OEIGOIKO_00359</name>
</gene>
<dbReference type="InterPro" id="IPR000092">
    <property type="entry name" value="Polyprenyl_synt"/>
</dbReference>
<evidence type="ECO:0000313" key="9">
    <source>
        <dbReference type="Proteomes" id="UP000287830"/>
    </source>
</evidence>
<evidence type="ECO:0000256" key="2">
    <source>
        <dbReference type="ARBA" id="ARBA00006706"/>
    </source>
</evidence>
<dbReference type="CDD" id="cd00685">
    <property type="entry name" value="Trans_IPPS_HT"/>
    <property type="match status" value="1"/>
</dbReference>
<evidence type="ECO:0000256" key="4">
    <source>
        <dbReference type="ARBA" id="ARBA00022723"/>
    </source>
</evidence>
<dbReference type="GO" id="GO:0008299">
    <property type="term" value="P:isoprenoid biosynthetic process"/>
    <property type="evidence" value="ECO:0007669"/>
    <property type="project" value="InterPro"/>
</dbReference>
<dbReference type="GO" id="GO:0004659">
    <property type="term" value="F:prenyltransferase activity"/>
    <property type="evidence" value="ECO:0007669"/>
    <property type="project" value="InterPro"/>
</dbReference>
<dbReference type="GO" id="GO:0046872">
    <property type="term" value="F:metal ion binding"/>
    <property type="evidence" value="ECO:0007669"/>
    <property type="project" value="UniProtKB-KW"/>
</dbReference>
<dbReference type="AlphaFoldDB" id="A0A7U9KPX0"/>
<evidence type="ECO:0000256" key="5">
    <source>
        <dbReference type="ARBA" id="ARBA00022842"/>
    </source>
</evidence>
<keyword evidence="3 6" id="KW-0808">Transferase</keyword>
<comment type="cofactor">
    <cofactor evidence="1">
        <name>Mg(2+)</name>
        <dbReference type="ChEBI" id="CHEBI:18420"/>
    </cofactor>
</comment>
<dbReference type="RefSeq" id="WP_174856355.1">
    <property type="nucleotide sequence ID" value="NZ_BHZC01000001.1"/>
</dbReference>
<reference evidence="8 9" key="1">
    <citation type="submission" date="2018-11" db="EMBL/GenBank/DDBJ databases">
        <title>Whole genome sequence of Streptomyces chrestomyceticus NBRC 13444(T).</title>
        <authorList>
            <person name="Komaki H."/>
            <person name="Tamura T."/>
        </authorList>
    </citation>
    <scope>NUCLEOTIDE SEQUENCE [LARGE SCALE GENOMIC DNA]</scope>
    <source>
        <strain evidence="8 9">NBRC 13444</strain>
    </source>
</reference>
<dbReference type="Proteomes" id="UP000287830">
    <property type="component" value="Unassembled WGS sequence"/>
</dbReference>
<dbReference type="PROSITE" id="PS00723">
    <property type="entry name" value="POLYPRENYL_SYNTHASE_1"/>
    <property type="match status" value="1"/>
</dbReference>
<dbReference type="PANTHER" id="PTHR12001">
    <property type="entry name" value="GERANYLGERANYL PYROPHOSPHATE SYNTHASE"/>
    <property type="match status" value="1"/>
</dbReference>
<proteinExistence type="inferred from homology"/>
<evidence type="ECO:0000256" key="3">
    <source>
        <dbReference type="ARBA" id="ARBA00022679"/>
    </source>
</evidence>
<comment type="caution">
    <text evidence="8">The sequence shown here is derived from an EMBL/GenBank/DDBJ whole genome shotgun (WGS) entry which is preliminary data.</text>
</comment>
<evidence type="ECO:0000256" key="6">
    <source>
        <dbReference type="RuleBase" id="RU004466"/>
    </source>
</evidence>
<evidence type="ECO:0000256" key="1">
    <source>
        <dbReference type="ARBA" id="ARBA00001946"/>
    </source>
</evidence>
<name>A0A7U9KPX0_9ACTN</name>
<comment type="similarity">
    <text evidence="2 6">Belongs to the FPP/GGPP synthase family.</text>
</comment>